<dbReference type="KEGG" id="kps:KPNJ2_02221"/>
<gene>
    <name evidence="3" type="ORF">KPNJ2_02221</name>
</gene>
<name>W8VG43_KLEPN</name>
<dbReference type="Proteomes" id="UP000019586">
    <property type="component" value="Chromosome"/>
</dbReference>
<dbReference type="InterPro" id="IPR049586">
    <property type="entry name" value="YciY"/>
</dbReference>
<evidence type="ECO:0000313" key="3">
    <source>
        <dbReference type="EMBL" id="AHM79001.1"/>
    </source>
</evidence>
<protein>
    <recommendedName>
        <fullName evidence="2">Uncharacterized protein YciY</fullName>
    </recommendedName>
</protein>
<organism evidence="3 4">
    <name type="scientific">Klebsiella pneumoniae 30684/NJST258_2</name>
    <dbReference type="NCBI Taxonomy" id="1420013"/>
    <lineage>
        <taxon>Bacteria</taxon>
        <taxon>Pseudomonadati</taxon>
        <taxon>Pseudomonadota</taxon>
        <taxon>Gammaproteobacteria</taxon>
        <taxon>Enterobacterales</taxon>
        <taxon>Enterobacteriaceae</taxon>
        <taxon>Klebsiella/Raoultella group</taxon>
        <taxon>Klebsiella</taxon>
        <taxon>Klebsiella pneumoniae complex</taxon>
    </lineage>
</organism>
<dbReference type="NCBIfam" id="NF033701">
    <property type="entry name" value="yciY_fam"/>
    <property type="match status" value="1"/>
</dbReference>
<dbReference type="Pfam" id="PF26518">
    <property type="entry name" value="YciY"/>
    <property type="match status" value="1"/>
</dbReference>
<dbReference type="AlphaFoldDB" id="W8VG43"/>
<evidence type="ECO:0000256" key="1">
    <source>
        <dbReference type="ARBA" id="ARBA00043959"/>
    </source>
</evidence>
<evidence type="ECO:0000313" key="4">
    <source>
        <dbReference type="Proteomes" id="UP000019586"/>
    </source>
</evidence>
<evidence type="ECO:0000256" key="2">
    <source>
        <dbReference type="ARBA" id="ARBA00044192"/>
    </source>
</evidence>
<reference evidence="3 4" key="1">
    <citation type="journal article" date="2014" name="Proc. Natl. Acad. Sci. U.S.A.">
        <title>Molecular dissection of the evolution of carbapenem-resistant multilocus sequence type 258 Klebsiella pneumoniae.</title>
        <authorList>
            <person name="Deleo F.R."/>
            <person name="Chen L."/>
            <person name="Porcella S.F."/>
            <person name="Martens C.A."/>
            <person name="Kobayashi S.D."/>
            <person name="Porter A.R."/>
            <person name="Chavda K.D."/>
            <person name="Jacobs M.R."/>
            <person name="Mathema B."/>
            <person name="Olsen R.J."/>
            <person name="Bonomo R.A."/>
            <person name="Musser J.M."/>
            <person name="Kreiswirth B.N."/>
        </authorList>
    </citation>
    <scope>NUCLEOTIDE SEQUENCE [LARGE SCALE GENOMIC DNA]</scope>
    <source>
        <strain evidence="3">30684/NJST258_2</strain>
    </source>
</reference>
<dbReference type="HOGENOM" id="CLU_2381553_0_0_6"/>
<sequence>MMSLRISIFLANKNAAKAVVSCWQRFIMGAVFTRRVVAMKRSRTEVGRWRMLRQVNRRKARWLEAQSRRNMRILAIRKGLVKRQRHALLFIFPDS</sequence>
<dbReference type="EMBL" id="CP006918">
    <property type="protein sequence ID" value="AHM79001.1"/>
    <property type="molecule type" value="Genomic_DNA"/>
</dbReference>
<proteinExistence type="inferred from homology"/>
<accession>W8VG43</accession>
<comment type="similarity">
    <text evidence="1">Belongs to the YciY family.</text>
</comment>
<dbReference type="PATRIC" id="fig|1420013.3.peg.2095"/>